<dbReference type="RefSeq" id="WP_008788631.1">
    <property type="nucleotide sequence ID" value="NZ_AKCB01000003.1"/>
</dbReference>
<dbReference type="PROSITE" id="PS00211">
    <property type="entry name" value="ABC_TRANSPORTER_1"/>
    <property type="match status" value="1"/>
</dbReference>
<dbReference type="PANTHER" id="PTHR42711:SF13">
    <property type="entry name" value="ABC TRANSPORTER, ATP-BINDING PROTEIN"/>
    <property type="match status" value="1"/>
</dbReference>
<feature type="domain" description="ABC transporter" evidence="4">
    <location>
        <begin position="4"/>
        <end position="230"/>
    </location>
</feature>
<dbReference type="OrthoDB" id="9804819at2"/>
<dbReference type="Gene3D" id="3.40.50.300">
    <property type="entry name" value="P-loop containing nucleotide triphosphate hydrolases"/>
    <property type="match status" value="1"/>
</dbReference>
<dbReference type="eggNOG" id="COG1131">
    <property type="taxonomic scope" value="Bacteria"/>
</dbReference>
<keyword evidence="6" id="KW-1185">Reference proteome</keyword>
<evidence type="ECO:0000256" key="1">
    <source>
        <dbReference type="ARBA" id="ARBA00022448"/>
    </source>
</evidence>
<dbReference type="InterPro" id="IPR003593">
    <property type="entry name" value="AAA+_ATPase"/>
</dbReference>
<sequence>MEIIKVENIYKSFSQKKVLTDISIQIQSGEIFGLLGPSGAGKTTLINIITGQLEADSGQSYVMQKNSLQLSKEDYTHIGLVLDKPGLYDRLTCYDNLLLYASIYHLDHHKIDDVLKHVHLCNDKKTIVNQLSKGMKQRLVIARAIMHEPQILFLDEPTSGLDPATSLKIHELLLQLKKKGTAIFLTTHNMEEASLLCDKVALLNEGQIIEYDRPENICSRYNQLNKMVIMTKDNQEHIIENKKENAQFVYDLIALEQIKSIHSSEPTLGNVFITLTGKELV</sequence>
<keyword evidence="2" id="KW-0547">Nucleotide-binding</keyword>
<dbReference type="InterPro" id="IPR050763">
    <property type="entry name" value="ABC_transporter_ATP-binding"/>
</dbReference>
<dbReference type="HOGENOM" id="CLU_000604_1_2_9"/>
<protein>
    <submittedName>
        <fullName evidence="5">ABC transporter ATP-binding protein</fullName>
    </submittedName>
</protein>
<dbReference type="GO" id="GO:0016887">
    <property type="term" value="F:ATP hydrolysis activity"/>
    <property type="evidence" value="ECO:0007669"/>
    <property type="project" value="InterPro"/>
</dbReference>
<dbReference type="InterPro" id="IPR027417">
    <property type="entry name" value="P-loop_NTPase"/>
</dbReference>
<dbReference type="EMBL" id="ADKX01000028">
    <property type="protein sequence ID" value="EFW05192.1"/>
    <property type="molecule type" value="Genomic_DNA"/>
</dbReference>
<dbReference type="PANTHER" id="PTHR42711">
    <property type="entry name" value="ABC TRANSPORTER ATP-BINDING PROTEIN"/>
    <property type="match status" value="1"/>
</dbReference>
<evidence type="ECO:0000313" key="6">
    <source>
        <dbReference type="Proteomes" id="UP000003157"/>
    </source>
</evidence>
<dbReference type="STRING" id="100884.GCA_000269565_03366"/>
<comment type="caution">
    <text evidence="5">The sequence shown here is derived from an EMBL/GenBank/DDBJ whole genome shotgun (WGS) entry which is preliminary data.</text>
</comment>
<dbReference type="InterPro" id="IPR017871">
    <property type="entry name" value="ABC_transporter-like_CS"/>
</dbReference>
<keyword evidence="3 5" id="KW-0067">ATP-binding</keyword>
<dbReference type="PROSITE" id="PS50893">
    <property type="entry name" value="ABC_TRANSPORTER_2"/>
    <property type="match status" value="1"/>
</dbReference>
<evidence type="ECO:0000313" key="5">
    <source>
        <dbReference type="EMBL" id="EFW05192.1"/>
    </source>
</evidence>
<dbReference type="SUPFAM" id="SSF52540">
    <property type="entry name" value="P-loop containing nucleoside triphosphate hydrolases"/>
    <property type="match status" value="1"/>
</dbReference>
<dbReference type="CDD" id="cd03230">
    <property type="entry name" value="ABC_DR_subfamily_A"/>
    <property type="match status" value="1"/>
</dbReference>
<dbReference type="GeneID" id="78231131"/>
<name>E7G9T3_9FIRM</name>
<reference evidence="5 6" key="1">
    <citation type="submission" date="2010-12" db="EMBL/GenBank/DDBJ databases">
        <title>The Genome Sequence of Coprobacillus sp. strain 29_1.</title>
        <authorList>
            <consortium name="The Broad Institute Genome Sequencing Platform"/>
            <person name="Earl A."/>
            <person name="Ward D."/>
            <person name="Feldgarden M."/>
            <person name="Gevers D."/>
            <person name="Daigneault M."/>
            <person name="Sibley C.D."/>
            <person name="White A."/>
            <person name="Strauss J."/>
            <person name="Allen-Vercoe E."/>
            <person name="Young S.K."/>
            <person name="Zeng Q."/>
            <person name="Gargeya S."/>
            <person name="Fitzgerald M."/>
            <person name="Haas B."/>
            <person name="Abouelleil A."/>
            <person name="Alvarado L."/>
            <person name="Arachchi H.M."/>
            <person name="Berlin A."/>
            <person name="Brown A."/>
            <person name="Chapman S.B."/>
            <person name="Chen Z."/>
            <person name="Dunbar C."/>
            <person name="Freedman E."/>
            <person name="Gearin G."/>
            <person name="Gellesch M."/>
            <person name="Goldberg J."/>
            <person name="Griggs A."/>
            <person name="Gujja S."/>
            <person name="Heilman E."/>
            <person name="Heiman D."/>
            <person name="Howarth C."/>
            <person name="Larson L."/>
            <person name="Lui A."/>
            <person name="MacDonald P.J.P."/>
            <person name="Mehta T."/>
            <person name="Montmayeur A."/>
            <person name="Murphy C."/>
            <person name="Neiman D."/>
            <person name="Pearson M."/>
            <person name="Priest M."/>
            <person name="Roberts A."/>
            <person name="Saif S."/>
            <person name="Shea T."/>
            <person name="Shenoy N."/>
            <person name="Sisk P."/>
            <person name="Stolte C."/>
            <person name="Sykes S."/>
            <person name="White J."/>
            <person name="Yandava C."/>
            <person name="Nusbaum C."/>
            <person name="Birren B."/>
        </authorList>
    </citation>
    <scope>NUCLEOTIDE SEQUENCE [LARGE SCALE GENOMIC DNA]</scope>
    <source>
        <strain evidence="5 6">29_1</strain>
    </source>
</reference>
<organism evidence="5 6">
    <name type="scientific">Coprobacillus cateniformis</name>
    <dbReference type="NCBI Taxonomy" id="100884"/>
    <lineage>
        <taxon>Bacteria</taxon>
        <taxon>Bacillati</taxon>
        <taxon>Bacillota</taxon>
        <taxon>Erysipelotrichia</taxon>
        <taxon>Erysipelotrichales</taxon>
        <taxon>Coprobacillaceae</taxon>
        <taxon>Coprobacillus</taxon>
    </lineage>
</organism>
<accession>E7G9T3</accession>
<evidence type="ECO:0000256" key="3">
    <source>
        <dbReference type="ARBA" id="ARBA00022840"/>
    </source>
</evidence>
<dbReference type="AlphaFoldDB" id="E7G9T3"/>
<dbReference type="InterPro" id="IPR003439">
    <property type="entry name" value="ABC_transporter-like_ATP-bd"/>
</dbReference>
<dbReference type="Proteomes" id="UP000003157">
    <property type="component" value="Unassembled WGS sequence"/>
</dbReference>
<dbReference type="Pfam" id="PF00005">
    <property type="entry name" value="ABC_tran"/>
    <property type="match status" value="1"/>
</dbReference>
<dbReference type="SMART" id="SM00382">
    <property type="entry name" value="AAA"/>
    <property type="match status" value="1"/>
</dbReference>
<gene>
    <name evidence="5" type="ORF">HMPREF9488_01522</name>
</gene>
<keyword evidence="1" id="KW-0813">Transport</keyword>
<proteinExistence type="predicted"/>
<dbReference type="GO" id="GO:0005524">
    <property type="term" value="F:ATP binding"/>
    <property type="evidence" value="ECO:0007669"/>
    <property type="project" value="UniProtKB-KW"/>
</dbReference>
<evidence type="ECO:0000259" key="4">
    <source>
        <dbReference type="PROSITE" id="PS50893"/>
    </source>
</evidence>
<evidence type="ECO:0000256" key="2">
    <source>
        <dbReference type="ARBA" id="ARBA00022741"/>
    </source>
</evidence>